<dbReference type="GO" id="GO:0003700">
    <property type="term" value="F:DNA-binding transcription factor activity"/>
    <property type="evidence" value="ECO:0007669"/>
    <property type="project" value="InterPro"/>
</dbReference>
<dbReference type="SMART" id="SM00342">
    <property type="entry name" value="HTH_ARAC"/>
    <property type="match status" value="1"/>
</dbReference>
<dbReference type="InterPro" id="IPR009057">
    <property type="entry name" value="Homeodomain-like_sf"/>
</dbReference>
<dbReference type="PROSITE" id="PS01124">
    <property type="entry name" value="HTH_ARAC_FAMILY_2"/>
    <property type="match status" value="1"/>
</dbReference>
<keyword evidence="3" id="KW-0804">Transcription</keyword>
<feature type="domain" description="HTH araC/xylS-type" evidence="5">
    <location>
        <begin position="252"/>
        <end position="354"/>
    </location>
</feature>
<evidence type="ECO:0000256" key="3">
    <source>
        <dbReference type="ARBA" id="ARBA00023163"/>
    </source>
</evidence>
<keyword evidence="1" id="KW-0805">Transcription regulation</keyword>
<dbReference type="Pfam" id="PF12833">
    <property type="entry name" value="HTH_18"/>
    <property type="match status" value="1"/>
</dbReference>
<sequence length="354" mass="36564">MTGTGGVTSTKPPGPVTPRTGGATRTEPSRPAVTRTGGGVTRTEFRTRRAEEAGRYLGDAYGLSLRLGAATDGPEYSLVRTDAGAFTDGVVSLPARIEFSTDEVTDLTVVAMSAGLFERTAAGVDERFTAGDVLLVRPGGRPCFARHTGTCCATVNLSAGLLAEAAATANPRRPGVPRFTGSAPSDPSLAALWTRTRDFVAETLASGVTSPLVLGQAGRLLAATALTVFPNTATAESPLPADTRDATPGTLHRAIAFIDANAHADISLADIAAAVHVTPRALQYAFRGHADTTPLTHLRRVRLARAHADLKAAAPGAGATVAGIATRWGFAHQGRFAAAYRRLYGTSPGATLRG</sequence>
<evidence type="ECO:0000256" key="2">
    <source>
        <dbReference type="ARBA" id="ARBA00023125"/>
    </source>
</evidence>
<dbReference type="InterPro" id="IPR018060">
    <property type="entry name" value="HTH_AraC"/>
</dbReference>
<dbReference type="InterPro" id="IPR050204">
    <property type="entry name" value="AraC_XylS_family_regulators"/>
</dbReference>
<evidence type="ECO:0000256" key="4">
    <source>
        <dbReference type="SAM" id="MobiDB-lite"/>
    </source>
</evidence>
<dbReference type="EMBL" id="FNHI01000021">
    <property type="protein sequence ID" value="SDN20942.1"/>
    <property type="molecule type" value="Genomic_DNA"/>
</dbReference>
<dbReference type="GeneID" id="40832761"/>
<organism evidence="6 7">
    <name type="scientific">Streptomyces wuyuanensis</name>
    <dbReference type="NCBI Taxonomy" id="1196353"/>
    <lineage>
        <taxon>Bacteria</taxon>
        <taxon>Bacillati</taxon>
        <taxon>Actinomycetota</taxon>
        <taxon>Actinomycetes</taxon>
        <taxon>Kitasatosporales</taxon>
        <taxon>Streptomycetaceae</taxon>
        <taxon>Streptomyces</taxon>
    </lineage>
</organism>
<evidence type="ECO:0000259" key="5">
    <source>
        <dbReference type="PROSITE" id="PS01124"/>
    </source>
</evidence>
<dbReference type="AlphaFoldDB" id="A0A1G9ZHK6"/>
<evidence type="ECO:0000313" key="6">
    <source>
        <dbReference type="EMBL" id="SDN20942.1"/>
    </source>
</evidence>
<dbReference type="GO" id="GO:0043565">
    <property type="term" value="F:sequence-specific DNA binding"/>
    <property type="evidence" value="ECO:0007669"/>
    <property type="project" value="InterPro"/>
</dbReference>
<gene>
    <name evidence="6" type="ORF">SAMN05444921_121186</name>
</gene>
<dbReference type="RefSeq" id="WP_208868051.1">
    <property type="nucleotide sequence ID" value="NZ_FNHI01000021.1"/>
</dbReference>
<dbReference type="PANTHER" id="PTHR46796:SF12">
    <property type="entry name" value="HTH-TYPE DNA-BINDING TRANSCRIPTIONAL ACTIVATOR EUTR"/>
    <property type="match status" value="1"/>
</dbReference>
<dbReference type="Gene3D" id="1.10.10.60">
    <property type="entry name" value="Homeodomain-like"/>
    <property type="match status" value="1"/>
</dbReference>
<proteinExistence type="predicted"/>
<evidence type="ECO:0000313" key="7">
    <source>
        <dbReference type="Proteomes" id="UP000199063"/>
    </source>
</evidence>
<dbReference type="Proteomes" id="UP000199063">
    <property type="component" value="Unassembled WGS sequence"/>
</dbReference>
<keyword evidence="7" id="KW-1185">Reference proteome</keyword>
<feature type="region of interest" description="Disordered" evidence="4">
    <location>
        <begin position="1"/>
        <end position="41"/>
    </location>
</feature>
<reference evidence="7" key="1">
    <citation type="submission" date="2016-10" db="EMBL/GenBank/DDBJ databases">
        <authorList>
            <person name="Varghese N."/>
            <person name="Submissions S."/>
        </authorList>
    </citation>
    <scope>NUCLEOTIDE SEQUENCE [LARGE SCALE GENOMIC DNA]</scope>
    <source>
        <strain evidence="7">CGMCC 4.7042</strain>
    </source>
</reference>
<protein>
    <submittedName>
        <fullName evidence="6">AraC-type DNA-binding protein</fullName>
    </submittedName>
</protein>
<dbReference type="SUPFAM" id="SSF46689">
    <property type="entry name" value="Homeodomain-like"/>
    <property type="match status" value="2"/>
</dbReference>
<dbReference type="PANTHER" id="PTHR46796">
    <property type="entry name" value="HTH-TYPE TRANSCRIPTIONAL ACTIVATOR RHAS-RELATED"/>
    <property type="match status" value="1"/>
</dbReference>
<accession>A0A1G9ZHK6</accession>
<evidence type="ECO:0000256" key="1">
    <source>
        <dbReference type="ARBA" id="ARBA00023015"/>
    </source>
</evidence>
<keyword evidence="2 6" id="KW-0238">DNA-binding</keyword>
<name>A0A1G9ZHK6_9ACTN</name>
<dbReference type="STRING" id="1196353.SAMN05444921_121186"/>